<sequence length="310" mass="32883">MVRNIERSWEGRAVYSAYRGQYGAPAILGKNNFESTVAKLRGDVALASPTMWAPKKPAGVIRAEKAERELAQAKRWVDPTRVILSSVERMIDPDSWADCSLLISDAEANWARLKVRTIPVPPELFTVDSKPLLVIGATSTKLTVDGNHVEATAIVVRMAHPIVIGRQGGWLMGRPDLPPLGTGITKRNMARQGREQPASSQSQPPPWAGTPALGATPVRQVIEEQSGGTFPTPSSTGGAATVVTPHTTGESIASGDLIAAAAGGTIATPELGLGATVATPDAATRRRGPPATIEARRHKPEAQRFTWGCS</sequence>
<evidence type="ECO:0000313" key="2">
    <source>
        <dbReference type="EMBL" id="KAG9392977.1"/>
    </source>
</evidence>
<proteinExistence type="predicted"/>
<reference evidence="2" key="1">
    <citation type="submission" date="2021-05" db="EMBL/GenBank/DDBJ databases">
        <title>A free-living protist that lacks canonical eukaryotic 1 DNA replication and segregation systems.</title>
        <authorList>
            <person name="Salas-Leiva D.E."/>
            <person name="Tromer E.C."/>
            <person name="Curtis B.A."/>
            <person name="Jerlstrom-Hultqvist J."/>
            <person name="Kolisko M."/>
            <person name="Yi Z."/>
            <person name="Salas-Leiva J.S."/>
            <person name="Gallot-Lavallee L."/>
            <person name="Kops G.J.P.L."/>
            <person name="Archibald J.M."/>
            <person name="Simpson A.G.B."/>
            <person name="Roger A.J."/>
        </authorList>
    </citation>
    <scope>NUCLEOTIDE SEQUENCE</scope>
    <source>
        <strain evidence="2">BICM</strain>
    </source>
</reference>
<feature type="region of interest" description="Disordered" evidence="1">
    <location>
        <begin position="183"/>
        <end position="213"/>
    </location>
</feature>
<evidence type="ECO:0000313" key="3">
    <source>
        <dbReference type="Proteomes" id="UP000717585"/>
    </source>
</evidence>
<dbReference type="AlphaFoldDB" id="A0A8J6E3C8"/>
<dbReference type="Proteomes" id="UP000717585">
    <property type="component" value="Unassembled WGS sequence"/>
</dbReference>
<comment type="caution">
    <text evidence="2">The sequence shown here is derived from an EMBL/GenBank/DDBJ whole genome shotgun (WGS) entry which is preliminary data.</text>
</comment>
<keyword evidence="3" id="KW-1185">Reference proteome</keyword>
<organism evidence="2 3">
    <name type="scientific">Carpediemonas membranifera</name>
    <dbReference type="NCBI Taxonomy" id="201153"/>
    <lineage>
        <taxon>Eukaryota</taxon>
        <taxon>Metamonada</taxon>
        <taxon>Carpediemonas-like organisms</taxon>
        <taxon>Carpediemonas</taxon>
    </lineage>
</organism>
<name>A0A8J6E3C8_9EUKA</name>
<dbReference type="EMBL" id="JAHDYR010000028">
    <property type="protein sequence ID" value="KAG9392977.1"/>
    <property type="molecule type" value="Genomic_DNA"/>
</dbReference>
<protein>
    <submittedName>
        <fullName evidence="2">Uncharacterized protein</fullName>
    </submittedName>
</protein>
<gene>
    <name evidence="2" type="ORF">J8273_5569</name>
</gene>
<accession>A0A8J6E3C8</accession>
<evidence type="ECO:0000256" key="1">
    <source>
        <dbReference type="SAM" id="MobiDB-lite"/>
    </source>
</evidence>